<proteinExistence type="predicted"/>
<dbReference type="EMBL" id="JAFIQS020000004">
    <property type="protein sequence ID" value="KAH9482684.1"/>
    <property type="molecule type" value="Genomic_DNA"/>
</dbReference>
<protein>
    <submittedName>
        <fullName evidence="1">PX domain-containing protein</fullName>
    </submittedName>
</protein>
<evidence type="ECO:0000313" key="1">
    <source>
        <dbReference type="EMBL" id="KAH9482684.1"/>
    </source>
</evidence>
<keyword evidence="2" id="KW-1185">Reference proteome</keyword>
<dbReference type="Proteomes" id="UP000664032">
    <property type="component" value="Unassembled WGS sequence"/>
</dbReference>
<comment type="caution">
    <text evidence="1">The sequence shown here is derived from an EMBL/GenBank/DDBJ whole genome shotgun (WGS) entry which is preliminary data.</text>
</comment>
<accession>A0ACB8H4P3</accession>
<reference evidence="1" key="1">
    <citation type="submission" date="2021-10" db="EMBL/GenBank/DDBJ databases">
        <title>Psilocybe cubensis genome.</title>
        <authorList>
            <person name="Mckernan K.J."/>
            <person name="Crawford S."/>
            <person name="Trippe A."/>
            <person name="Kane L.T."/>
            <person name="Mclaughlin S."/>
        </authorList>
    </citation>
    <scope>NUCLEOTIDE SEQUENCE</scope>
    <source>
        <strain evidence="1">MGC-MH-2018</strain>
    </source>
</reference>
<evidence type="ECO:0000313" key="2">
    <source>
        <dbReference type="Proteomes" id="UP000664032"/>
    </source>
</evidence>
<sequence>MPDPNQTDKPPALHQREGEPTEKSDLTPIRAHYLKKALVQLQFARELDLISTEGPPNVSTLSYLGPPFTSPPKDAPPLDLPFLRYIFRQFVLTFPFMAAAPKDFYSLKLQPFVGAVLARNITQGSVLDDAESEQASRKRLLAKVERNLSLFVNAATKLVEPEEVVRLSQADLDRLEVLSRKRQRRLAKDRDSFEVNIVSVRTVVDKGRMRSRAHEEFIIRTKRSRYPDVYVSRRYGDFRTLAAELAKMHPQEEIRLPPAKDKTYSSAPPMTPTTSQPPPSRQATSSTFNDYNLNSPTGLSSENFPAPSRLTREKNRLTLRSYLNSLLSSSTIASSPVLRSFLLSGPTTLSPEELEDARRREEADRVREEGRKKFAKEIAGRVDGLREAVKSVKGDIMGKDGLTRIFATIKVTPDIRDLPSNYHAVVEWARISLASTVFQMFVASDDASETFSGLKRIHGLMPYFMMKTALKITNPVAMIRSMLDLFLAQPFGGRSLLQRMFTSSLTEEVKVLEEEIEAVKEKVDDPIMCEKVRQFVYAPREIQSMFKDDAASEQMHVLTIVLRSAENPVLSRAQMHRLARAHKAHIIYTKYRESLADSDDDDGPQDDDAWLLEDLKVLANLYSKLKDREQLIELIFETVEQVDGLSQDDPHLTVQAFVNLIIRHEQSFYHFVHKVHAKGEGLFDNLMRWVELFLTAVRDGLGEPISLEYLLPHKGQERADIFAEVDKIAQYHYKLKVLYEDKLRRRFGRAQSNEADAEDEATQAMVNGVIGEISFGELVQGDAVDLAAEETDEADTTSEEEYSSSEYETGSESDNGSDEFRTDKIKSKHPPSLPTSPLSPSYSSSATSQSLAHSHDRQPRNHIQTSPRKHAQHASTTGSSSNISYPPEPKRKRSLSLHRAKSLTFSLGKRNQDVPPVPLIPAIPPVSPVSTNPKIIPPPPSRPLPPSPYSDDSPPPVPSKDSPSEQYRAMNSTTPNASPHNVSLKAKRKKVSQGLKPPELQHIPQLLPVFTEMMKPLLLRKSQVE</sequence>
<name>A0ACB8H4P3_PSICU</name>
<gene>
    <name evidence="1" type="ORF">JR316_0004784</name>
</gene>
<organism evidence="1 2">
    <name type="scientific">Psilocybe cubensis</name>
    <name type="common">Psychedelic mushroom</name>
    <name type="synonym">Stropharia cubensis</name>
    <dbReference type="NCBI Taxonomy" id="181762"/>
    <lineage>
        <taxon>Eukaryota</taxon>
        <taxon>Fungi</taxon>
        <taxon>Dikarya</taxon>
        <taxon>Basidiomycota</taxon>
        <taxon>Agaricomycotina</taxon>
        <taxon>Agaricomycetes</taxon>
        <taxon>Agaricomycetidae</taxon>
        <taxon>Agaricales</taxon>
        <taxon>Agaricineae</taxon>
        <taxon>Strophariaceae</taxon>
        <taxon>Psilocybe</taxon>
    </lineage>
</organism>